<evidence type="ECO:0000256" key="11">
    <source>
        <dbReference type="ARBA" id="ARBA00034617"/>
    </source>
</evidence>
<dbReference type="InterPro" id="IPR014016">
    <property type="entry name" value="UvrD-like_ATP-bd"/>
</dbReference>
<keyword evidence="4 15" id="KW-0378">Hydrolase</keyword>
<dbReference type="Proteomes" id="UP000054729">
    <property type="component" value="Unassembled WGS sequence"/>
</dbReference>
<keyword evidence="3" id="KW-0227">DNA damage</keyword>
<evidence type="ECO:0000256" key="15">
    <source>
        <dbReference type="PROSITE-ProRule" id="PRU00560"/>
    </source>
</evidence>
<keyword evidence="2 15" id="KW-0547">Nucleotide-binding</keyword>
<evidence type="ECO:0000256" key="12">
    <source>
        <dbReference type="ARBA" id="ARBA00034808"/>
    </source>
</evidence>
<feature type="domain" description="UvrD-like helicase C-terminal" evidence="17">
    <location>
        <begin position="498"/>
        <end position="759"/>
    </location>
</feature>
<evidence type="ECO:0000256" key="14">
    <source>
        <dbReference type="ARBA" id="ARBA00048988"/>
    </source>
</evidence>
<dbReference type="InterPro" id="IPR027417">
    <property type="entry name" value="P-loop_NTPase"/>
</dbReference>
<keyword evidence="8" id="KW-0238">DNA-binding</keyword>
<dbReference type="Pfam" id="PF00580">
    <property type="entry name" value="UvrD-helicase"/>
    <property type="match status" value="1"/>
</dbReference>
<dbReference type="InterPro" id="IPR011335">
    <property type="entry name" value="Restrct_endonuc-II-like"/>
</dbReference>
<keyword evidence="10" id="KW-0413">Isomerase</keyword>
<evidence type="ECO:0000256" key="3">
    <source>
        <dbReference type="ARBA" id="ARBA00022763"/>
    </source>
</evidence>
<keyword evidence="1" id="KW-0540">Nuclease</keyword>
<dbReference type="Gene3D" id="1.10.486.10">
    <property type="entry name" value="PCRA, domain 4"/>
    <property type="match status" value="1"/>
</dbReference>
<dbReference type="EC" id="5.6.2.4" evidence="12"/>
<evidence type="ECO:0000259" key="17">
    <source>
        <dbReference type="PROSITE" id="PS51217"/>
    </source>
</evidence>
<keyword evidence="9" id="KW-0234">DNA repair</keyword>
<dbReference type="PANTHER" id="PTHR11070">
    <property type="entry name" value="UVRD / RECB / PCRA DNA HELICASE FAMILY MEMBER"/>
    <property type="match status" value="1"/>
</dbReference>
<evidence type="ECO:0000256" key="13">
    <source>
        <dbReference type="ARBA" id="ARBA00034923"/>
    </source>
</evidence>
<reference evidence="18 19" key="1">
    <citation type="submission" date="2015-11" db="EMBL/GenBank/DDBJ databases">
        <title>Genomic analysis of 38 Legionella species identifies large and diverse effector repertoires.</title>
        <authorList>
            <person name="Burstein D."/>
            <person name="Amaro F."/>
            <person name="Zusman T."/>
            <person name="Lifshitz Z."/>
            <person name="Cohen O."/>
            <person name="Gilbert J.A."/>
            <person name="Pupko T."/>
            <person name="Shuman H.A."/>
            <person name="Segal G."/>
        </authorList>
    </citation>
    <scope>NUCLEOTIDE SEQUENCE [LARGE SCALE GENOMIC DNA]</scope>
    <source>
        <strain evidence="18 19">ATCC 51914</strain>
    </source>
</reference>
<keyword evidence="7 15" id="KW-0067">ATP-binding</keyword>
<dbReference type="Gene3D" id="3.40.50.300">
    <property type="entry name" value="P-loop containing nucleotide triphosphate hydrolases"/>
    <property type="match status" value="3"/>
</dbReference>
<dbReference type="PATRIC" id="fig|66969.6.peg.1949"/>
<dbReference type="PROSITE" id="PS51217">
    <property type="entry name" value="UVRD_HELICASE_CTER"/>
    <property type="match status" value="1"/>
</dbReference>
<dbReference type="GO" id="GO:0000725">
    <property type="term" value="P:recombinational repair"/>
    <property type="evidence" value="ECO:0007669"/>
    <property type="project" value="TreeGrafter"/>
</dbReference>
<dbReference type="Pfam" id="PF13361">
    <property type="entry name" value="UvrD_C"/>
    <property type="match status" value="1"/>
</dbReference>
<evidence type="ECO:0000259" key="16">
    <source>
        <dbReference type="PROSITE" id="PS51198"/>
    </source>
</evidence>
<dbReference type="RefSeq" id="WP_058480447.1">
    <property type="nucleotide sequence ID" value="NZ_CAAAIQ010000004.1"/>
</dbReference>
<proteinExistence type="predicted"/>
<comment type="catalytic activity">
    <reaction evidence="11">
        <text>Couples ATP hydrolysis with the unwinding of duplex DNA by translocating in the 3'-5' direction.</text>
        <dbReference type="EC" id="5.6.2.4"/>
    </reaction>
</comment>
<sequence length="1073" mass="124320">MTLIDSVQRSQATDPNRSFIVQAPAGSGKTEILTQRFLRLLGTVSNPEQIIALTFTRKAASEMRERIILALNQAAENAIAASQHQQTTLDFAKQALKQNKHYQWNLLQQPNRLRIITIDSLCQSINQAIPLYEKQIAYAEISDTSFIHYNQAARNCLDHSLNTKEYQEAIKTLLLHVDNKQDHLISLFESLLSQRDQWLSLLFHAKEQEKSTFETALRLIEQHELARLKNSLPSELAKELIELCRTMADIENNPESPRYRLKDWYGIEQLSQEFAIALSKLILGSDKQLRKSFDHHVGLSKKDCTPEEYQHLKLASTDLLNQLQQYPNFITSLIQVTKLPRPEYDEEQWKVLQSLFVLLPLLTGFLHLSFSDKNEIDFTAVSQQALNALGTEEHPTDLALYLDHAIHHLLIDEFQDTSITQFELLNKLVQGWSPGDGKTLFIVGDPMQSIYRFRQAEVGLFFRAKEQGIGPISLEFLQLSCNFRSTATIINWVNQQFDHIFPKQFDIESGAVSFHASVHVLESNDASYIKALQFANRDQEAKQLIEIVRHELGTHPEKNIAILVRSRTQLPDIIQALRENNIPYQGTEIDLLSHLTHLRDVWSIAQALLFPGNRLTWLASLHGPYCGLALKDIQWIAEYNTKKSIYSNLLNLEQINELSEEGRLRASYFIQVMHTALSQRYQNRLSDWIRSTLANFLYQDILEPKQLLDLEQLWMLIDKYEEDGRIANFSEFTSELEKLYSKQVTPSPLQIMTIHKSKGLEFDTVILPGIGSQAPRGESPLLRWLRLPTKEQGELLLFSPIKGAHQENCSLYDYLQDLDDEKSLYEAQRLLYVAVTRAKSKLYLLDSSNKSYQTAFRHLLKTHEFLKFDESEIDKAQEFAWPKLEKLPIEYYEKGKSLIEVTLNEPSLLTSGIPRIIGIVTHQLMKWICDHHPLSIEQVPWNWLRTEFTQLGFNEVMTENAINSIRTQIIGVFSTDRGLWIIQEHHNEHNEYELLVEQDGKLLTRIIDRTFDENSIRWIIDFKTGKEDQSSLEKHKIQLNQYGKYLREETTLPIRCGLYYMSSGHWLDWEYNY</sequence>
<keyword evidence="19" id="KW-1185">Reference proteome</keyword>
<protein>
    <recommendedName>
        <fullName evidence="12">DNA 3'-5' helicase</fullName>
        <ecNumber evidence="12">5.6.2.4</ecNumber>
    </recommendedName>
    <alternativeName>
        <fullName evidence="13">DNA 3'-5' helicase II</fullName>
    </alternativeName>
</protein>
<evidence type="ECO:0000256" key="7">
    <source>
        <dbReference type="ARBA" id="ARBA00022840"/>
    </source>
</evidence>
<dbReference type="GO" id="GO:0043138">
    <property type="term" value="F:3'-5' DNA helicase activity"/>
    <property type="evidence" value="ECO:0007669"/>
    <property type="project" value="UniProtKB-EC"/>
</dbReference>
<evidence type="ECO:0000313" key="19">
    <source>
        <dbReference type="Proteomes" id="UP000054729"/>
    </source>
</evidence>
<dbReference type="SUPFAM" id="SSF52980">
    <property type="entry name" value="Restriction endonuclease-like"/>
    <property type="match status" value="1"/>
</dbReference>
<dbReference type="AlphaFoldDB" id="A0A0W1AB83"/>
<evidence type="ECO:0000256" key="8">
    <source>
        <dbReference type="ARBA" id="ARBA00023125"/>
    </source>
</evidence>
<dbReference type="Gene3D" id="3.90.320.10">
    <property type="match status" value="1"/>
</dbReference>
<organism evidence="18 19">
    <name type="scientific">Legionella waltersii</name>
    <dbReference type="NCBI Taxonomy" id="66969"/>
    <lineage>
        <taxon>Bacteria</taxon>
        <taxon>Pseudomonadati</taxon>
        <taxon>Pseudomonadota</taxon>
        <taxon>Gammaproteobacteria</taxon>
        <taxon>Legionellales</taxon>
        <taxon>Legionellaceae</taxon>
        <taxon>Legionella</taxon>
    </lineage>
</organism>
<keyword evidence="6" id="KW-0269">Exonuclease</keyword>
<evidence type="ECO:0000256" key="1">
    <source>
        <dbReference type="ARBA" id="ARBA00022722"/>
    </source>
</evidence>
<accession>A0A0W1AB83</accession>
<evidence type="ECO:0000256" key="4">
    <source>
        <dbReference type="ARBA" id="ARBA00022801"/>
    </source>
</evidence>
<dbReference type="GO" id="GO:0004527">
    <property type="term" value="F:exonuclease activity"/>
    <property type="evidence" value="ECO:0007669"/>
    <property type="project" value="UniProtKB-KW"/>
</dbReference>
<dbReference type="STRING" id="66969.Lwal_1790"/>
<gene>
    <name evidence="18" type="ORF">Lwal_1790</name>
</gene>
<dbReference type="InterPro" id="IPR000212">
    <property type="entry name" value="DNA_helicase_UvrD/REP"/>
</dbReference>
<comment type="catalytic activity">
    <reaction evidence="14">
        <text>ATP + H2O = ADP + phosphate + H(+)</text>
        <dbReference type="Rhea" id="RHEA:13065"/>
        <dbReference type="ChEBI" id="CHEBI:15377"/>
        <dbReference type="ChEBI" id="CHEBI:15378"/>
        <dbReference type="ChEBI" id="CHEBI:30616"/>
        <dbReference type="ChEBI" id="CHEBI:43474"/>
        <dbReference type="ChEBI" id="CHEBI:456216"/>
        <dbReference type="EC" id="5.6.2.4"/>
    </reaction>
</comment>
<dbReference type="SUPFAM" id="SSF52540">
    <property type="entry name" value="P-loop containing nucleoside triphosphate hydrolases"/>
    <property type="match status" value="1"/>
</dbReference>
<evidence type="ECO:0000256" key="6">
    <source>
        <dbReference type="ARBA" id="ARBA00022839"/>
    </source>
</evidence>
<feature type="binding site" evidence="15">
    <location>
        <begin position="23"/>
        <end position="30"/>
    </location>
    <ligand>
        <name>ATP</name>
        <dbReference type="ChEBI" id="CHEBI:30616"/>
    </ligand>
</feature>
<dbReference type="GO" id="GO:0003677">
    <property type="term" value="F:DNA binding"/>
    <property type="evidence" value="ECO:0007669"/>
    <property type="project" value="UniProtKB-KW"/>
</dbReference>
<keyword evidence="5 15" id="KW-0347">Helicase</keyword>
<dbReference type="OrthoDB" id="9810135at2"/>
<comment type="caution">
    <text evidence="18">The sequence shown here is derived from an EMBL/GenBank/DDBJ whole genome shotgun (WGS) entry which is preliminary data.</text>
</comment>
<dbReference type="GO" id="GO:0005829">
    <property type="term" value="C:cytosol"/>
    <property type="evidence" value="ECO:0007669"/>
    <property type="project" value="TreeGrafter"/>
</dbReference>
<dbReference type="InterPro" id="IPR011604">
    <property type="entry name" value="PDDEXK-like_dom_sf"/>
</dbReference>
<name>A0A0W1AB83_9GAMM</name>
<evidence type="ECO:0000256" key="5">
    <source>
        <dbReference type="ARBA" id="ARBA00022806"/>
    </source>
</evidence>
<dbReference type="PANTHER" id="PTHR11070:SF2">
    <property type="entry name" value="ATP-DEPENDENT DNA HELICASE SRS2"/>
    <property type="match status" value="1"/>
</dbReference>
<evidence type="ECO:0000313" key="18">
    <source>
        <dbReference type="EMBL" id="KTD78355.1"/>
    </source>
</evidence>
<feature type="domain" description="UvrD-like helicase ATP-binding" evidence="16">
    <location>
        <begin position="2"/>
        <end position="486"/>
    </location>
</feature>
<dbReference type="InterPro" id="IPR014017">
    <property type="entry name" value="DNA_helicase_UvrD-like_C"/>
</dbReference>
<dbReference type="GO" id="GO:0033202">
    <property type="term" value="C:DNA helicase complex"/>
    <property type="evidence" value="ECO:0007669"/>
    <property type="project" value="TreeGrafter"/>
</dbReference>
<dbReference type="EMBL" id="LNZB01000041">
    <property type="protein sequence ID" value="KTD78355.1"/>
    <property type="molecule type" value="Genomic_DNA"/>
</dbReference>
<dbReference type="GO" id="GO:0005524">
    <property type="term" value="F:ATP binding"/>
    <property type="evidence" value="ECO:0007669"/>
    <property type="project" value="UniProtKB-UniRule"/>
</dbReference>
<dbReference type="PROSITE" id="PS51198">
    <property type="entry name" value="UVRD_HELICASE_ATP_BIND"/>
    <property type="match status" value="1"/>
</dbReference>
<evidence type="ECO:0000256" key="10">
    <source>
        <dbReference type="ARBA" id="ARBA00023235"/>
    </source>
</evidence>
<evidence type="ECO:0000256" key="9">
    <source>
        <dbReference type="ARBA" id="ARBA00023204"/>
    </source>
</evidence>
<evidence type="ECO:0000256" key="2">
    <source>
        <dbReference type="ARBA" id="ARBA00022741"/>
    </source>
</evidence>